<reference evidence="3 4" key="1">
    <citation type="submission" date="2021-12" db="EMBL/GenBank/DDBJ databases">
        <title>Genome sequencing of bacteria with rrn-lacking chromosome and rrn-plasmid.</title>
        <authorList>
            <person name="Anda M."/>
            <person name="Iwasaki W."/>
        </authorList>
    </citation>
    <scope>NUCLEOTIDE SEQUENCE [LARGE SCALE GENOMIC DNA]</scope>
    <source>
        <strain evidence="3 4">DSM 100852</strain>
    </source>
</reference>
<dbReference type="InterPro" id="IPR025246">
    <property type="entry name" value="IS30-like_HTH"/>
</dbReference>
<dbReference type="InterPro" id="IPR051917">
    <property type="entry name" value="Transposase-Integrase"/>
</dbReference>
<dbReference type="AlphaFoldDB" id="A0AAU9CLX5"/>
<dbReference type="EMBL" id="AP025314">
    <property type="protein sequence ID" value="BDD10325.1"/>
    <property type="molecule type" value="Genomic_DNA"/>
</dbReference>
<evidence type="ECO:0000259" key="2">
    <source>
        <dbReference type="Pfam" id="PF13936"/>
    </source>
</evidence>
<evidence type="ECO:0000256" key="1">
    <source>
        <dbReference type="SAM" id="MobiDB-lite"/>
    </source>
</evidence>
<feature type="compositionally biased region" description="Basic and acidic residues" evidence="1">
    <location>
        <begin position="166"/>
        <end position="183"/>
    </location>
</feature>
<gene>
    <name evidence="3" type="ORF">FUAX_27570</name>
</gene>
<name>A0AAU9CLX5_9BACT</name>
<dbReference type="Pfam" id="PF13936">
    <property type="entry name" value="HTH_38"/>
    <property type="match status" value="1"/>
</dbReference>
<dbReference type="PANTHER" id="PTHR10948:SF23">
    <property type="entry name" value="TRANSPOSASE INSI FOR INSERTION SEQUENCE ELEMENT IS30A-RELATED"/>
    <property type="match status" value="1"/>
</dbReference>
<dbReference type="KEGG" id="fax:FUAX_27570"/>
<dbReference type="SUPFAM" id="SSF46689">
    <property type="entry name" value="Homeodomain-like"/>
    <property type="match status" value="1"/>
</dbReference>
<accession>A0AAU9CLX5</accession>
<feature type="region of interest" description="Disordered" evidence="1">
    <location>
        <begin position="166"/>
        <end position="187"/>
    </location>
</feature>
<dbReference type="RefSeq" id="WP_338391888.1">
    <property type="nucleotide sequence ID" value="NZ_AP025314.1"/>
</dbReference>
<organism evidence="3 4">
    <name type="scientific">Fulvitalea axinellae</name>
    <dbReference type="NCBI Taxonomy" id="1182444"/>
    <lineage>
        <taxon>Bacteria</taxon>
        <taxon>Pseudomonadati</taxon>
        <taxon>Bacteroidota</taxon>
        <taxon>Cytophagia</taxon>
        <taxon>Cytophagales</taxon>
        <taxon>Persicobacteraceae</taxon>
        <taxon>Fulvitalea</taxon>
    </lineage>
</organism>
<dbReference type="Proteomes" id="UP001348817">
    <property type="component" value="Chromosome"/>
</dbReference>
<dbReference type="InterPro" id="IPR009057">
    <property type="entry name" value="Homeodomain-like_sf"/>
</dbReference>
<keyword evidence="4" id="KW-1185">Reference proteome</keyword>
<evidence type="ECO:0000313" key="4">
    <source>
        <dbReference type="Proteomes" id="UP001348817"/>
    </source>
</evidence>
<dbReference type="GO" id="GO:0004803">
    <property type="term" value="F:transposase activity"/>
    <property type="evidence" value="ECO:0007669"/>
    <property type="project" value="TreeGrafter"/>
</dbReference>
<dbReference type="PANTHER" id="PTHR10948">
    <property type="entry name" value="TRANSPOSASE"/>
    <property type="match status" value="1"/>
</dbReference>
<evidence type="ECO:0000313" key="3">
    <source>
        <dbReference type="EMBL" id="BDD10325.1"/>
    </source>
</evidence>
<proteinExistence type="predicted"/>
<sequence>MMVKGKYRHLNLMDRHWIQRCRAKGMSIRQVAKWLGINPSTVSRELRRNDFMGVYTAENAHKLYQARKYLATTNERKGSPARAVLPPMVGRKRFGHDRLLVVWASDDICDQYWRYGRLPYRVYCRIRRKSLYHCGIKPINPTLMRPALRLYVAKYHPKLYRKGLYDDSPKVKKEPEQKTEARPKRSKIRRIYPELRERCA</sequence>
<protein>
    <recommendedName>
        <fullName evidence="2">Transposase IS30-like HTH domain-containing protein</fullName>
    </recommendedName>
</protein>
<feature type="domain" description="Transposase IS30-like HTH" evidence="2">
    <location>
        <begin position="6"/>
        <end position="49"/>
    </location>
</feature>
<dbReference type="GO" id="GO:0005829">
    <property type="term" value="C:cytosol"/>
    <property type="evidence" value="ECO:0007669"/>
    <property type="project" value="TreeGrafter"/>
</dbReference>
<dbReference type="GO" id="GO:0032196">
    <property type="term" value="P:transposition"/>
    <property type="evidence" value="ECO:0007669"/>
    <property type="project" value="TreeGrafter"/>
</dbReference>
<dbReference type="Gene3D" id="1.10.10.60">
    <property type="entry name" value="Homeodomain-like"/>
    <property type="match status" value="1"/>
</dbReference>